<comment type="caution">
    <text evidence="1">The sequence shown here is derived from an EMBL/GenBank/DDBJ whole genome shotgun (WGS) entry which is preliminary data.</text>
</comment>
<feature type="non-terminal residue" evidence="1">
    <location>
        <position position="1"/>
    </location>
</feature>
<protein>
    <submittedName>
        <fullName evidence="1">Uncharacterized protein</fullName>
    </submittedName>
</protein>
<feature type="non-terminal residue" evidence="1">
    <location>
        <position position="271"/>
    </location>
</feature>
<proteinExistence type="predicted"/>
<gene>
    <name evidence="1" type="ORF">S06H3_36596</name>
</gene>
<sequence length="271" mass="30255">NESYAKETINEIKSLQSTISVIAKDSQLNQTSRSSIIMPAGTEIVNENELLSFEMQSVDYGGGSTETVITYIQEIDGKPAVVSESQALIKQQLITITQEEFLEFSQFCPINYTGVPPAYGFDGSASWMATDMKFGRERDEYTVSFDEFEFNITPYQLLYYSARKVVILAEKSAEPLLSDAQPILVSPPDNESGDWGAIFKTLTKDDYVAIARDMRDQIVSAEKAPGEINSQIGMLRSRDALFTFLRVISFYYEHGKLPDNILFVPAPTGNL</sequence>
<evidence type="ECO:0000313" key="1">
    <source>
        <dbReference type="EMBL" id="GAI18603.1"/>
    </source>
</evidence>
<dbReference type="AlphaFoldDB" id="X1LHM8"/>
<accession>X1LHM8</accession>
<organism evidence="1">
    <name type="scientific">marine sediment metagenome</name>
    <dbReference type="NCBI Taxonomy" id="412755"/>
    <lineage>
        <taxon>unclassified sequences</taxon>
        <taxon>metagenomes</taxon>
        <taxon>ecological metagenomes</taxon>
    </lineage>
</organism>
<reference evidence="1" key="1">
    <citation type="journal article" date="2014" name="Front. Microbiol.">
        <title>High frequency of phylogenetically diverse reductive dehalogenase-homologous genes in deep subseafloor sedimentary metagenomes.</title>
        <authorList>
            <person name="Kawai M."/>
            <person name="Futagami T."/>
            <person name="Toyoda A."/>
            <person name="Takaki Y."/>
            <person name="Nishi S."/>
            <person name="Hori S."/>
            <person name="Arai W."/>
            <person name="Tsubouchi T."/>
            <person name="Morono Y."/>
            <person name="Uchiyama I."/>
            <person name="Ito T."/>
            <person name="Fujiyama A."/>
            <person name="Inagaki F."/>
            <person name="Takami H."/>
        </authorList>
    </citation>
    <scope>NUCLEOTIDE SEQUENCE</scope>
    <source>
        <strain evidence="1">Expedition CK06-06</strain>
    </source>
</reference>
<dbReference type="EMBL" id="BARV01022184">
    <property type="protein sequence ID" value="GAI18603.1"/>
    <property type="molecule type" value="Genomic_DNA"/>
</dbReference>
<name>X1LHM8_9ZZZZ</name>